<dbReference type="EMBL" id="SIXC01000001">
    <property type="protein sequence ID" value="TBH81729.1"/>
    <property type="molecule type" value="Genomic_DNA"/>
</dbReference>
<name>A0A6H3FEF4_9BACT</name>
<evidence type="ECO:0008006" key="3">
    <source>
        <dbReference type="Google" id="ProtNLM"/>
    </source>
</evidence>
<organism evidence="1 2">
    <name type="scientific">Desulfovibrio legallii</name>
    <dbReference type="NCBI Taxonomy" id="571438"/>
    <lineage>
        <taxon>Bacteria</taxon>
        <taxon>Pseudomonadati</taxon>
        <taxon>Thermodesulfobacteriota</taxon>
        <taxon>Desulfovibrionia</taxon>
        <taxon>Desulfovibrionales</taxon>
        <taxon>Desulfovibrionaceae</taxon>
        <taxon>Desulfovibrio</taxon>
    </lineage>
</organism>
<keyword evidence="2" id="KW-1185">Reference proteome</keyword>
<comment type="caution">
    <text evidence="1">The sequence shown here is derived from an EMBL/GenBank/DDBJ whole genome shotgun (WGS) entry which is preliminary data.</text>
</comment>
<gene>
    <name evidence="1" type="ORF">EB812_00080</name>
</gene>
<dbReference type="RefSeq" id="WP_118230637.1">
    <property type="nucleotide sequence ID" value="NZ_DBFBQU010000295.1"/>
</dbReference>
<evidence type="ECO:0000313" key="1">
    <source>
        <dbReference type="EMBL" id="TBH81729.1"/>
    </source>
</evidence>
<proteinExistence type="predicted"/>
<dbReference type="AlphaFoldDB" id="A0A6H3FEF4"/>
<dbReference type="Proteomes" id="UP000292919">
    <property type="component" value="Unassembled WGS sequence"/>
</dbReference>
<reference evidence="1 2" key="1">
    <citation type="submission" date="2018-12" db="EMBL/GenBank/DDBJ databases">
        <title>First genome draft of Desulfovibrio legallis sp. nov.</title>
        <authorList>
            <person name="Ben Dhia O."/>
            <person name="Najjari A."/>
            <person name="Ferjani R."/>
            <person name="Fhoula I."/>
            <person name="Fardeau M.-L."/>
            <person name="Boudabbous A."/>
            <person name="Ouzari H.I."/>
        </authorList>
    </citation>
    <scope>NUCLEOTIDE SEQUENCE [LARGE SCALE GENOMIC DNA]</scope>
    <source>
        <strain evidence="1 2">H1T</strain>
    </source>
</reference>
<sequence length="279" mass="30119">MRGMLSALMLVGLLLGGCGFSGGESAPRGAVNLPSEVHSGNANLFNPYLRQSLPNLRAGSPEALAMINQMGGTVTSIEGEAAYRPQWKAEIYPVVFGDPKAPHEILVLLDFAAPESAKLWHAVSEASRSLAPAQCKIVVFANSHEYYGTDLMGMAIWIAHNRPGQAMSYLTYALDRWNSVKAAQKKAHGKAVPFNNEYDATVQSADYPIHYSYMARLRPPVSANQELAVAKYCYNAGNVNLYQAQQISQFYGVKRLPAVVVDGSPLSSVSSGAILKALQ</sequence>
<protein>
    <recommendedName>
        <fullName evidence="3">Thioredoxin-like fold domain-containing protein</fullName>
    </recommendedName>
</protein>
<dbReference type="PROSITE" id="PS51257">
    <property type="entry name" value="PROKAR_LIPOPROTEIN"/>
    <property type="match status" value="1"/>
</dbReference>
<accession>A0A6H3FEF4</accession>
<evidence type="ECO:0000313" key="2">
    <source>
        <dbReference type="Proteomes" id="UP000292919"/>
    </source>
</evidence>